<proteinExistence type="predicted"/>
<evidence type="ECO:0000313" key="1">
    <source>
        <dbReference type="EMBL" id="JAE25164.1"/>
    </source>
</evidence>
<organism evidence="1">
    <name type="scientific">Arundo donax</name>
    <name type="common">Giant reed</name>
    <name type="synonym">Donax arundinaceus</name>
    <dbReference type="NCBI Taxonomy" id="35708"/>
    <lineage>
        <taxon>Eukaryota</taxon>
        <taxon>Viridiplantae</taxon>
        <taxon>Streptophyta</taxon>
        <taxon>Embryophyta</taxon>
        <taxon>Tracheophyta</taxon>
        <taxon>Spermatophyta</taxon>
        <taxon>Magnoliopsida</taxon>
        <taxon>Liliopsida</taxon>
        <taxon>Poales</taxon>
        <taxon>Poaceae</taxon>
        <taxon>PACMAD clade</taxon>
        <taxon>Arundinoideae</taxon>
        <taxon>Arundineae</taxon>
        <taxon>Arundo</taxon>
    </lineage>
</organism>
<keyword evidence="1" id="KW-0645">Protease</keyword>
<dbReference type="GO" id="GO:0006508">
    <property type="term" value="P:proteolysis"/>
    <property type="evidence" value="ECO:0007669"/>
    <property type="project" value="UniProtKB-KW"/>
</dbReference>
<accession>A0A0A9GP60</accession>
<name>A0A0A9GP60_ARUDO</name>
<sequence length="13" mass="1502">MSSTTLKMRCCLQ</sequence>
<reference evidence="1" key="1">
    <citation type="submission" date="2014-09" db="EMBL/GenBank/DDBJ databases">
        <authorList>
            <person name="Magalhaes I.L.F."/>
            <person name="Oliveira U."/>
            <person name="Santos F.R."/>
            <person name="Vidigal T.H.D.A."/>
            <person name="Brescovit A.D."/>
            <person name="Santos A.J."/>
        </authorList>
    </citation>
    <scope>NUCLEOTIDE SEQUENCE</scope>
    <source>
        <tissue evidence="1">Shoot tissue taken approximately 20 cm above the soil surface</tissue>
    </source>
</reference>
<dbReference type="GO" id="GO:0008233">
    <property type="term" value="F:peptidase activity"/>
    <property type="evidence" value="ECO:0007669"/>
    <property type="project" value="UniProtKB-KW"/>
</dbReference>
<protein>
    <submittedName>
        <fullName evidence="1">ATPREP2 (ARABIDOPSIS THALIANA PRESEQUENCE PROTEASE 2)</fullName>
    </submittedName>
</protein>
<reference evidence="1" key="2">
    <citation type="journal article" date="2015" name="Data Brief">
        <title>Shoot transcriptome of the giant reed, Arundo donax.</title>
        <authorList>
            <person name="Barrero R.A."/>
            <person name="Guerrero F.D."/>
            <person name="Moolhuijzen P."/>
            <person name="Goolsby J.A."/>
            <person name="Tidwell J."/>
            <person name="Bellgard S.E."/>
            <person name="Bellgard M.I."/>
        </authorList>
    </citation>
    <scope>NUCLEOTIDE SEQUENCE</scope>
    <source>
        <tissue evidence="1">Shoot tissue taken approximately 20 cm above the soil surface</tissue>
    </source>
</reference>
<dbReference type="EMBL" id="GBRH01172732">
    <property type="protein sequence ID" value="JAE25164.1"/>
    <property type="molecule type" value="Transcribed_RNA"/>
</dbReference>
<keyword evidence="1" id="KW-0378">Hydrolase</keyword>